<evidence type="ECO:0000256" key="2">
    <source>
        <dbReference type="SAM" id="MobiDB-lite"/>
    </source>
</evidence>
<dbReference type="InterPro" id="IPR046433">
    <property type="entry name" value="ActCoA_hydro"/>
</dbReference>
<organism evidence="4">
    <name type="scientific">marine sediment metagenome</name>
    <dbReference type="NCBI Taxonomy" id="412755"/>
    <lineage>
        <taxon>unclassified sequences</taxon>
        <taxon>metagenomes</taxon>
        <taxon>ecological metagenomes</taxon>
    </lineage>
</organism>
<comment type="caution">
    <text evidence="4">The sequence shown here is derived from an EMBL/GenBank/DDBJ whole genome shotgun (WGS) entry which is preliminary data.</text>
</comment>
<dbReference type="InterPro" id="IPR026888">
    <property type="entry name" value="AcetylCoA_hyd_C"/>
</dbReference>
<reference evidence="4" key="1">
    <citation type="journal article" date="2015" name="Nature">
        <title>Complex archaea that bridge the gap between prokaryotes and eukaryotes.</title>
        <authorList>
            <person name="Spang A."/>
            <person name="Saw J.H."/>
            <person name="Jorgensen S.L."/>
            <person name="Zaremba-Niedzwiedzka K."/>
            <person name="Martijn J."/>
            <person name="Lind A.E."/>
            <person name="van Eijk R."/>
            <person name="Schleper C."/>
            <person name="Guy L."/>
            <person name="Ettema T.J."/>
        </authorList>
    </citation>
    <scope>NUCLEOTIDE SEQUENCE</scope>
</reference>
<evidence type="ECO:0000259" key="3">
    <source>
        <dbReference type="Pfam" id="PF13336"/>
    </source>
</evidence>
<feature type="compositionally biased region" description="Low complexity" evidence="2">
    <location>
        <begin position="379"/>
        <end position="389"/>
    </location>
</feature>
<protein>
    <recommendedName>
        <fullName evidence="3">Acetyl-CoA hydrolase/transferase C-terminal domain-containing protein</fullName>
    </recommendedName>
</protein>
<dbReference type="PANTHER" id="PTHR21432">
    <property type="entry name" value="ACETYL-COA HYDROLASE-RELATED"/>
    <property type="match status" value="1"/>
</dbReference>
<sequence>AHNEAGTLERRAASVGSAGISSDDPEAAGKLQAKLESLTGGRDRMKAINAAWRKAGKPRPDNAEAWNSIAQTLGFNVDSVRLDMARDFMHRAPYTYAITNIGSEIRRLEQRIKDLDRAEAIFEIAAPLREYDVGAPSAEAEAIAGGIAQFVRDGTALQIGLGKVPDVLLRRVTDRRGLRLWSGMLSDGVRALAEAGALDPDMRHESAVQVGTRAHYDWVAGRDDFAISPCARTHDPANLAALGGLVAVNGAVEVDLLGQANLEAVGGRMVSGVGGGCRFRARRRAGSRWGQHHRPAGHVARRNAVAHRRPAGRAGLAAATRCRGGRNRTWHGRSARPAHCRAGRTADRGGRARAQGATGPRVARNGRGPMTGRRAMRNAENAAGVAKAA</sequence>
<dbReference type="InterPro" id="IPR037171">
    <property type="entry name" value="NagB/RpiA_transferase-like"/>
</dbReference>
<dbReference type="GO" id="GO:0006083">
    <property type="term" value="P:acetate metabolic process"/>
    <property type="evidence" value="ECO:0007669"/>
    <property type="project" value="InterPro"/>
</dbReference>
<dbReference type="Pfam" id="PF13336">
    <property type="entry name" value="AcetylCoA_hyd_C"/>
    <property type="match status" value="1"/>
</dbReference>
<feature type="compositionally biased region" description="Basic and acidic residues" evidence="2">
    <location>
        <begin position="1"/>
        <end position="12"/>
    </location>
</feature>
<evidence type="ECO:0000256" key="1">
    <source>
        <dbReference type="SAM" id="Coils"/>
    </source>
</evidence>
<feature type="region of interest" description="Disordered" evidence="2">
    <location>
        <begin position="1"/>
        <end position="27"/>
    </location>
</feature>
<feature type="non-terminal residue" evidence="4">
    <location>
        <position position="1"/>
    </location>
</feature>
<proteinExistence type="predicted"/>
<dbReference type="GO" id="GO:0008775">
    <property type="term" value="F:acetate CoA-transferase activity"/>
    <property type="evidence" value="ECO:0007669"/>
    <property type="project" value="InterPro"/>
</dbReference>
<evidence type="ECO:0000313" key="4">
    <source>
        <dbReference type="EMBL" id="KKK74381.1"/>
    </source>
</evidence>
<name>A0A0F9AQB7_9ZZZZ</name>
<feature type="non-terminal residue" evidence="4">
    <location>
        <position position="389"/>
    </location>
</feature>
<dbReference type="Gene3D" id="3.30.750.70">
    <property type="entry name" value="4-hydroxybutyrate coenzyme like domains"/>
    <property type="match status" value="1"/>
</dbReference>
<dbReference type="InterPro" id="IPR038460">
    <property type="entry name" value="AcetylCoA_hyd_C_sf"/>
</dbReference>
<dbReference type="PANTHER" id="PTHR21432:SF20">
    <property type="entry name" value="ACETYL-COA HYDROLASE"/>
    <property type="match status" value="1"/>
</dbReference>
<feature type="region of interest" description="Disordered" evidence="2">
    <location>
        <begin position="341"/>
        <end position="389"/>
    </location>
</feature>
<dbReference type="SUPFAM" id="SSF100950">
    <property type="entry name" value="NagB/RpiA/CoA transferase-like"/>
    <property type="match status" value="1"/>
</dbReference>
<dbReference type="EMBL" id="LAZR01056348">
    <property type="protein sequence ID" value="KKK74381.1"/>
    <property type="molecule type" value="Genomic_DNA"/>
</dbReference>
<accession>A0A0F9AQB7</accession>
<keyword evidence="1" id="KW-0175">Coiled coil</keyword>
<feature type="domain" description="Acetyl-CoA hydrolase/transferase C-terminal" evidence="3">
    <location>
        <begin position="211"/>
        <end position="279"/>
    </location>
</feature>
<dbReference type="AlphaFoldDB" id="A0A0F9AQB7"/>
<dbReference type="Gene3D" id="3.40.1080.20">
    <property type="entry name" value="Acetyl-CoA hydrolase/transferase C-terminal domain"/>
    <property type="match status" value="1"/>
</dbReference>
<feature type="coiled-coil region" evidence="1">
    <location>
        <begin position="98"/>
        <end position="125"/>
    </location>
</feature>
<gene>
    <name evidence="4" type="ORF">LCGC14_2884340</name>
</gene>